<keyword evidence="5 6" id="KW-0472">Membrane</keyword>
<dbReference type="PANTHER" id="PTHR42718:SF9">
    <property type="entry name" value="MAJOR FACILITATOR SUPERFAMILY MULTIDRUG TRANSPORTER MFSC"/>
    <property type="match status" value="1"/>
</dbReference>
<keyword evidence="4 6" id="KW-1133">Transmembrane helix</keyword>
<evidence type="ECO:0000256" key="6">
    <source>
        <dbReference type="SAM" id="Phobius"/>
    </source>
</evidence>
<feature type="domain" description="Major facilitator superfamily (MFS) profile" evidence="7">
    <location>
        <begin position="11"/>
        <end position="467"/>
    </location>
</feature>
<feature type="transmembrane region" description="Helical" evidence="6">
    <location>
        <begin position="76"/>
        <end position="96"/>
    </location>
</feature>
<dbReference type="Gene3D" id="1.20.1250.20">
    <property type="entry name" value="MFS general substrate transporter like domains"/>
    <property type="match status" value="1"/>
</dbReference>
<dbReference type="InterPro" id="IPR011701">
    <property type="entry name" value="MFS"/>
</dbReference>
<dbReference type="CDD" id="cd17321">
    <property type="entry name" value="MFS_MMR_MDR_like"/>
    <property type="match status" value="1"/>
</dbReference>
<feature type="transmembrane region" description="Helical" evidence="6">
    <location>
        <begin position="400"/>
        <end position="419"/>
    </location>
</feature>
<feature type="transmembrane region" description="Helical" evidence="6">
    <location>
        <begin position="9"/>
        <end position="26"/>
    </location>
</feature>
<dbReference type="GO" id="GO:0022857">
    <property type="term" value="F:transmembrane transporter activity"/>
    <property type="evidence" value="ECO:0007669"/>
    <property type="project" value="InterPro"/>
</dbReference>
<feature type="transmembrane region" description="Helical" evidence="6">
    <location>
        <begin position="296"/>
        <end position="320"/>
    </location>
</feature>
<feature type="transmembrane region" description="Helical" evidence="6">
    <location>
        <begin position="163"/>
        <end position="185"/>
    </location>
</feature>
<comment type="subcellular location">
    <subcellularLocation>
        <location evidence="1">Membrane</location>
        <topology evidence="1">Multi-pass membrane protein</topology>
    </subcellularLocation>
</comment>
<evidence type="ECO:0000256" key="4">
    <source>
        <dbReference type="ARBA" id="ARBA00022989"/>
    </source>
</evidence>
<dbReference type="Gene3D" id="1.20.1720.10">
    <property type="entry name" value="Multidrug resistance protein D"/>
    <property type="match status" value="1"/>
</dbReference>
<feature type="transmembrane region" description="Helical" evidence="6">
    <location>
        <begin position="197"/>
        <end position="216"/>
    </location>
</feature>
<dbReference type="PANTHER" id="PTHR42718">
    <property type="entry name" value="MAJOR FACILITATOR SUPERFAMILY MULTIDRUG TRANSPORTER MFSC"/>
    <property type="match status" value="1"/>
</dbReference>
<dbReference type="Pfam" id="PF07690">
    <property type="entry name" value="MFS_1"/>
    <property type="match status" value="1"/>
</dbReference>
<keyword evidence="2" id="KW-0813">Transport</keyword>
<evidence type="ECO:0000256" key="3">
    <source>
        <dbReference type="ARBA" id="ARBA00022692"/>
    </source>
</evidence>
<sequence>MQEFGDKNWFLLGAASSGMFLSSLDFSVNVGLPDIANDLDVSLQSIYWIITVYIGATASLQLVVGRVADLYGLRRVYLVGLVAYGIAVSMIAFSPALESVLAFRWVQAIGNAIFLATSPALITAVFPARVRGTALGMMTAIGMGGMIVGSLGAGLVIDMLGWRWIFLGRVPLTLLALLLAVRTLPILTPEHRGTLDWSSTTLLVTGFPVLLSVFYFARTLGWLSPATIAVSVLGLAMCYRLVWRQLRAEQPLLDVAILRRTQVALGLISNFFLYLSIFVCWFILPFFTSEVVGASATVIGLLLALPALCLLVSSPLGGLLADKTNPALISTFGIMLVFGGLVSFLFFDQQTGVFEIAIRMAILGVGMGVFQSSNLSLVMGGVNTSELGMGGALAGLSRNLGAMTSVAVLGSLFATLQGGSPDGVAGIGGSEVPPEAYIYAFRISYGVAAGLALVGTAVAALSWITGTRQAQSGSE</sequence>
<accession>A0A382FFJ2</accession>
<evidence type="ECO:0000256" key="1">
    <source>
        <dbReference type="ARBA" id="ARBA00004141"/>
    </source>
</evidence>
<dbReference type="SUPFAM" id="SSF103473">
    <property type="entry name" value="MFS general substrate transporter"/>
    <property type="match status" value="1"/>
</dbReference>
<reference evidence="8" key="1">
    <citation type="submission" date="2018-05" db="EMBL/GenBank/DDBJ databases">
        <authorList>
            <person name="Lanie J.A."/>
            <person name="Ng W.-L."/>
            <person name="Kazmierczak K.M."/>
            <person name="Andrzejewski T.M."/>
            <person name="Davidsen T.M."/>
            <person name="Wayne K.J."/>
            <person name="Tettelin H."/>
            <person name="Glass J.I."/>
            <person name="Rusch D."/>
            <person name="Podicherti R."/>
            <person name="Tsui H.-C.T."/>
            <person name="Winkler M.E."/>
        </authorList>
    </citation>
    <scope>NUCLEOTIDE SEQUENCE</scope>
</reference>
<protein>
    <recommendedName>
        <fullName evidence="7">Major facilitator superfamily (MFS) profile domain-containing protein</fullName>
    </recommendedName>
</protein>
<feature type="transmembrane region" description="Helical" evidence="6">
    <location>
        <begin position="263"/>
        <end position="284"/>
    </location>
</feature>
<dbReference type="InterPro" id="IPR020846">
    <property type="entry name" value="MFS_dom"/>
</dbReference>
<feature type="transmembrane region" description="Helical" evidence="6">
    <location>
        <begin position="135"/>
        <end position="157"/>
    </location>
</feature>
<name>A0A382FFJ2_9ZZZZ</name>
<gene>
    <name evidence="8" type="ORF">METZ01_LOCUS214299</name>
</gene>
<feature type="transmembrane region" description="Helical" evidence="6">
    <location>
        <begin position="222"/>
        <end position="242"/>
    </location>
</feature>
<dbReference type="PRINTS" id="PR01036">
    <property type="entry name" value="TCRTETB"/>
</dbReference>
<dbReference type="GO" id="GO:0016020">
    <property type="term" value="C:membrane"/>
    <property type="evidence" value="ECO:0007669"/>
    <property type="project" value="UniProtKB-SubCell"/>
</dbReference>
<keyword evidence="3 6" id="KW-0812">Transmembrane</keyword>
<feature type="transmembrane region" description="Helical" evidence="6">
    <location>
        <begin position="327"/>
        <end position="346"/>
    </location>
</feature>
<dbReference type="EMBL" id="UINC01049538">
    <property type="protein sequence ID" value="SVB61445.1"/>
    <property type="molecule type" value="Genomic_DNA"/>
</dbReference>
<feature type="transmembrane region" description="Helical" evidence="6">
    <location>
        <begin position="108"/>
        <end position="128"/>
    </location>
</feature>
<dbReference type="AlphaFoldDB" id="A0A382FFJ2"/>
<organism evidence="8">
    <name type="scientific">marine metagenome</name>
    <dbReference type="NCBI Taxonomy" id="408172"/>
    <lineage>
        <taxon>unclassified sequences</taxon>
        <taxon>metagenomes</taxon>
        <taxon>ecological metagenomes</taxon>
    </lineage>
</organism>
<feature type="transmembrane region" description="Helical" evidence="6">
    <location>
        <begin position="46"/>
        <end position="64"/>
    </location>
</feature>
<evidence type="ECO:0000256" key="2">
    <source>
        <dbReference type="ARBA" id="ARBA00022448"/>
    </source>
</evidence>
<dbReference type="InterPro" id="IPR036259">
    <property type="entry name" value="MFS_trans_sf"/>
</dbReference>
<evidence type="ECO:0000259" key="7">
    <source>
        <dbReference type="PROSITE" id="PS50850"/>
    </source>
</evidence>
<dbReference type="PROSITE" id="PS50850">
    <property type="entry name" value="MFS"/>
    <property type="match status" value="1"/>
</dbReference>
<evidence type="ECO:0000313" key="8">
    <source>
        <dbReference type="EMBL" id="SVB61445.1"/>
    </source>
</evidence>
<proteinExistence type="predicted"/>
<feature type="transmembrane region" description="Helical" evidence="6">
    <location>
        <begin position="358"/>
        <end position="379"/>
    </location>
</feature>
<evidence type="ECO:0000256" key="5">
    <source>
        <dbReference type="ARBA" id="ARBA00023136"/>
    </source>
</evidence>
<feature type="transmembrane region" description="Helical" evidence="6">
    <location>
        <begin position="439"/>
        <end position="464"/>
    </location>
</feature>